<name>A0ACA9SWB3_9GLOM</name>
<protein>
    <submittedName>
        <fullName evidence="1">8497_t:CDS:1</fullName>
    </submittedName>
</protein>
<reference evidence="1" key="1">
    <citation type="submission" date="2021-06" db="EMBL/GenBank/DDBJ databases">
        <authorList>
            <person name="Kallberg Y."/>
            <person name="Tangrot J."/>
            <person name="Rosling A."/>
        </authorList>
    </citation>
    <scope>NUCLEOTIDE SEQUENCE</scope>
    <source>
        <strain evidence="1">MA461A</strain>
    </source>
</reference>
<proteinExistence type="predicted"/>
<comment type="caution">
    <text evidence="1">The sequence shown here is derived from an EMBL/GenBank/DDBJ whole genome shotgun (WGS) entry which is preliminary data.</text>
</comment>
<organism evidence="1 2">
    <name type="scientific">Racocetra persica</name>
    <dbReference type="NCBI Taxonomy" id="160502"/>
    <lineage>
        <taxon>Eukaryota</taxon>
        <taxon>Fungi</taxon>
        <taxon>Fungi incertae sedis</taxon>
        <taxon>Mucoromycota</taxon>
        <taxon>Glomeromycotina</taxon>
        <taxon>Glomeromycetes</taxon>
        <taxon>Diversisporales</taxon>
        <taxon>Gigasporaceae</taxon>
        <taxon>Racocetra</taxon>
    </lineage>
</organism>
<evidence type="ECO:0000313" key="1">
    <source>
        <dbReference type="EMBL" id="CAG8850431.1"/>
    </source>
</evidence>
<dbReference type="Proteomes" id="UP000789920">
    <property type="component" value="Unassembled WGS sequence"/>
</dbReference>
<keyword evidence="2" id="KW-1185">Reference proteome</keyword>
<feature type="non-terminal residue" evidence="1">
    <location>
        <position position="1"/>
    </location>
</feature>
<dbReference type="EMBL" id="CAJVQC010170745">
    <property type="protein sequence ID" value="CAG8850431.1"/>
    <property type="molecule type" value="Genomic_DNA"/>
</dbReference>
<gene>
    <name evidence="1" type="ORF">RPERSI_LOCUS36091</name>
</gene>
<evidence type="ECO:0000313" key="2">
    <source>
        <dbReference type="Proteomes" id="UP000789920"/>
    </source>
</evidence>
<sequence length="89" mass="9957">AYDSSNKVSRKNQNEASDTSDTSDVEQKTWVNEAGQENEESKASEASKGSESSFEALSHNREEANNLDIISVKVEDPLKDFEHTEEHIQ</sequence>
<accession>A0ACA9SWB3</accession>